<reference evidence="4" key="1">
    <citation type="submission" date="2017-05" db="EMBL/GenBank/DDBJ databases">
        <title>Complete and WGS of Bordetella genogroups.</title>
        <authorList>
            <person name="Spilker T."/>
            <person name="Lipuma J."/>
        </authorList>
    </citation>
    <scope>NUCLEOTIDE SEQUENCE [LARGE SCALE GENOMIC DNA]</scope>
    <source>
        <strain evidence="4">AU6712</strain>
    </source>
</reference>
<gene>
    <name evidence="3" type="ORF">CAL22_16110</name>
</gene>
<keyword evidence="1" id="KW-0175">Coiled coil</keyword>
<keyword evidence="2" id="KW-0812">Transmembrane</keyword>
<feature type="coiled-coil region" evidence="1">
    <location>
        <begin position="25"/>
        <end position="52"/>
    </location>
</feature>
<dbReference type="AlphaFoldDB" id="A0A261VCQ3"/>
<keyword evidence="2" id="KW-1133">Transmembrane helix</keyword>
<evidence type="ECO:0000313" key="3">
    <source>
        <dbReference type="EMBL" id="OZI71360.1"/>
    </source>
</evidence>
<dbReference type="EMBL" id="NEVU01000003">
    <property type="protein sequence ID" value="OZI71360.1"/>
    <property type="molecule type" value="Genomic_DNA"/>
</dbReference>
<feature type="transmembrane region" description="Helical" evidence="2">
    <location>
        <begin position="116"/>
        <end position="143"/>
    </location>
</feature>
<evidence type="ECO:0000256" key="2">
    <source>
        <dbReference type="SAM" id="Phobius"/>
    </source>
</evidence>
<evidence type="ECO:0000313" key="4">
    <source>
        <dbReference type="Proteomes" id="UP000216429"/>
    </source>
</evidence>
<keyword evidence="2" id="KW-0472">Membrane</keyword>
<proteinExistence type="predicted"/>
<keyword evidence="4" id="KW-1185">Reference proteome</keyword>
<sequence length="144" mass="15167">MEPLAPPSGARTKLDLLYHEVLGEVAGLVDRLENVAQRLDTAQQQMQAVADTQQVLPQQLSRHLSDTIETAAKPINQQAQHAIQAMLADTHTRLDHLAGQATQYASIAHQSARRMALIAVAVGGAAGVLGGLLAGLALGQLLVS</sequence>
<dbReference type="Proteomes" id="UP000216429">
    <property type="component" value="Unassembled WGS sequence"/>
</dbReference>
<evidence type="ECO:0008006" key="5">
    <source>
        <dbReference type="Google" id="ProtNLM"/>
    </source>
</evidence>
<dbReference type="RefSeq" id="WP_094814958.1">
    <property type="nucleotide sequence ID" value="NZ_NEVU01000003.1"/>
</dbReference>
<name>A0A261VCQ3_9BORD</name>
<protein>
    <recommendedName>
        <fullName evidence="5">StbC</fullName>
    </recommendedName>
</protein>
<evidence type="ECO:0000256" key="1">
    <source>
        <dbReference type="SAM" id="Coils"/>
    </source>
</evidence>
<accession>A0A261VCQ3</accession>
<comment type="caution">
    <text evidence="3">The sequence shown here is derived from an EMBL/GenBank/DDBJ whole genome shotgun (WGS) entry which is preliminary data.</text>
</comment>
<dbReference type="OrthoDB" id="8687372at2"/>
<organism evidence="3 4">
    <name type="scientific">Bordetella genomosp. 12</name>
    <dbReference type="NCBI Taxonomy" id="463035"/>
    <lineage>
        <taxon>Bacteria</taxon>
        <taxon>Pseudomonadati</taxon>
        <taxon>Pseudomonadota</taxon>
        <taxon>Betaproteobacteria</taxon>
        <taxon>Burkholderiales</taxon>
        <taxon>Alcaligenaceae</taxon>
        <taxon>Bordetella</taxon>
    </lineage>
</organism>